<evidence type="ECO:0000256" key="5">
    <source>
        <dbReference type="ARBA" id="ARBA00022692"/>
    </source>
</evidence>
<evidence type="ECO:0000256" key="2">
    <source>
        <dbReference type="ARBA" id="ARBA00004141"/>
    </source>
</evidence>
<dbReference type="Proteomes" id="UP000824263">
    <property type="component" value="Unassembled WGS sequence"/>
</dbReference>
<keyword evidence="9 11" id="KW-0482">Metalloprotease</keyword>
<evidence type="ECO:0000256" key="7">
    <source>
        <dbReference type="ARBA" id="ARBA00022833"/>
    </source>
</evidence>
<feature type="domain" description="Peptidase M50" evidence="12">
    <location>
        <begin position="6"/>
        <end position="329"/>
    </location>
</feature>
<dbReference type="GO" id="GO:0046872">
    <property type="term" value="F:metal ion binding"/>
    <property type="evidence" value="ECO:0007669"/>
    <property type="project" value="UniProtKB-KW"/>
</dbReference>
<evidence type="ECO:0000256" key="10">
    <source>
        <dbReference type="ARBA" id="ARBA00023136"/>
    </source>
</evidence>
<accession>A0A9D1R8H3</accession>
<dbReference type="CDD" id="cd23081">
    <property type="entry name" value="cpPDZ_EcRseP-like"/>
    <property type="match status" value="1"/>
</dbReference>
<dbReference type="InterPro" id="IPR036034">
    <property type="entry name" value="PDZ_sf"/>
</dbReference>
<dbReference type="Gene3D" id="2.30.42.10">
    <property type="match status" value="1"/>
</dbReference>
<comment type="subcellular location">
    <subcellularLocation>
        <location evidence="2">Membrane</location>
        <topology evidence="2">Multi-pass membrane protein</topology>
    </subcellularLocation>
</comment>
<dbReference type="PANTHER" id="PTHR42837">
    <property type="entry name" value="REGULATOR OF SIGMA-E PROTEASE RSEP"/>
    <property type="match status" value="1"/>
</dbReference>
<evidence type="ECO:0000313" key="13">
    <source>
        <dbReference type="EMBL" id="HIW82775.1"/>
    </source>
</evidence>
<evidence type="ECO:0000256" key="4">
    <source>
        <dbReference type="ARBA" id="ARBA00022670"/>
    </source>
</evidence>
<protein>
    <recommendedName>
        <fullName evidence="11">Zinc metalloprotease</fullName>
        <ecNumber evidence="11">3.4.24.-</ecNumber>
    </recommendedName>
</protein>
<keyword evidence="10 11" id="KW-0472">Membrane</keyword>
<dbReference type="EMBL" id="DXGF01000008">
    <property type="protein sequence ID" value="HIW82775.1"/>
    <property type="molecule type" value="Genomic_DNA"/>
</dbReference>
<gene>
    <name evidence="13" type="primary">rseP</name>
    <name evidence="13" type="ORF">H9873_00395</name>
</gene>
<feature type="transmembrane region" description="Helical" evidence="11">
    <location>
        <begin position="84"/>
        <end position="111"/>
    </location>
</feature>
<feature type="transmembrane region" description="Helical" evidence="11">
    <location>
        <begin position="316"/>
        <end position="335"/>
    </location>
</feature>
<evidence type="ECO:0000256" key="1">
    <source>
        <dbReference type="ARBA" id="ARBA00001947"/>
    </source>
</evidence>
<reference evidence="13" key="2">
    <citation type="submission" date="2021-04" db="EMBL/GenBank/DDBJ databases">
        <authorList>
            <person name="Gilroy R."/>
        </authorList>
    </citation>
    <scope>NUCLEOTIDE SEQUENCE</scope>
    <source>
        <strain evidence="13">ChiSxjej1B13-11762</strain>
    </source>
</reference>
<dbReference type="EC" id="3.4.24.-" evidence="11"/>
<keyword evidence="7 11" id="KW-0862">Zinc</keyword>
<dbReference type="SUPFAM" id="SSF50156">
    <property type="entry name" value="PDZ domain-like"/>
    <property type="match status" value="1"/>
</dbReference>
<dbReference type="CDD" id="cd06163">
    <property type="entry name" value="S2P-M50_PDZ_RseP-like"/>
    <property type="match status" value="1"/>
</dbReference>
<keyword evidence="6 11" id="KW-0378">Hydrolase</keyword>
<evidence type="ECO:0000256" key="9">
    <source>
        <dbReference type="ARBA" id="ARBA00023049"/>
    </source>
</evidence>
<keyword evidence="4" id="KW-0645">Protease</keyword>
<keyword evidence="11" id="KW-0479">Metal-binding</keyword>
<evidence type="ECO:0000313" key="14">
    <source>
        <dbReference type="Proteomes" id="UP000824263"/>
    </source>
</evidence>
<keyword evidence="5 11" id="KW-0812">Transmembrane</keyword>
<dbReference type="InterPro" id="IPR008915">
    <property type="entry name" value="Peptidase_M50"/>
</dbReference>
<evidence type="ECO:0000256" key="3">
    <source>
        <dbReference type="ARBA" id="ARBA00007931"/>
    </source>
</evidence>
<evidence type="ECO:0000259" key="12">
    <source>
        <dbReference type="Pfam" id="PF02163"/>
    </source>
</evidence>
<comment type="similarity">
    <text evidence="3 11">Belongs to the peptidase M50B family.</text>
</comment>
<sequence>MGIILAILLFSFIIFFHELGHFVLAKKNGVDVDEFAIGMGPAIFSKEYKGTQYSIRIFPIGGFCAMGEDDEATDSPNNFNNKSVWARIAVIAAGPIFNFILAFICSVIVVWMTGYDPPVVGSVEEGYPAAEAGIQEGDTIVRMGDKKINIFREINFYNQYHQGEETEVTYVHDGEEKTVTLAPKLDEELGYYRFGIGSAPVQKATPLTALQYGVYEVKFWISTTIDSLKMLVTGQVGVDQLSGPVGIVDVVDDSYQQARTYGGFAVVAQLLYLAVLLSANLGVMNLLPLPALDGGRLVFLIVEAIRGKRVPPEKEGYVHFIGIVVLMALMVFVMYNDIRRIFF</sequence>
<dbReference type="GO" id="GO:0016020">
    <property type="term" value="C:membrane"/>
    <property type="evidence" value="ECO:0007669"/>
    <property type="project" value="UniProtKB-SubCell"/>
</dbReference>
<dbReference type="PANTHER" id="PTHR42837:SF2">
    <property type="entry name" value="MEMBRANE METALLOPROTEASE ARASP2, CHLOROPLASTIC-RELATED"/>
    <property type="match status" value="1"/>
</dbReference>
<dbReference type="NCBIfam" id="TIGR00054">
    <property type="entry name" value="RIP metalloprotease RseP"/>
    <property type="match status" value="1"/>
</dbReference>
<dbReference type="Pfam" id="PF02163">
    <property type="entry name" value="Peptidase_M50"/>
    <property type="match status" value="1"/>
</dbReference>
<comment type="cofactor">
    <cofactor evidence="1 11">
        <name>Zn(2+)</name>
        <dbReference type="ChEBI" id="CHEBI:29105"/>
    </cofactor>
</comment>
<feature type="transmembrane region" description="Helical" evidence="11">
    <location>
        <begin position="264"/>
        <end position="287"/>
    </location>
</feature>
<reference evidence="13" key="1">
    <citation type="journal article" date="2021" name="PeerJ">
        <title>Extensive microbial diversity within the chicken gut microbiome revealed by metagenomics and culture.</title>
        <authorList>
            <person name="Gilroy R."/>
            <person name="Ravi A."/>
            <person name="Getino M."/>
            <person name="Pursley I."/>
            <person name="Horton D.L."/>
            <person name="Alikhan N.F."/>
            <person name="Baker D."/>
            <person name="Gharbi K."/>
            <person name="Hall N."/>
            <person name="Watson M."/>
            <person name="Adriaenssens E.M."/>
            <person name="Foster-Nyarko E."/>
            <person name="Jarju S."/>
            <person name="Secka A."/>
            <person name="Antonio M."/>
            <person name="Oren A."/>
            <person name="Chaudhuri R.R."/>
            <person name="La Ragione R."/>
            <person name="Hildebrand F."/>
            <person name="Pallen M.J."/>
        </authorList>
    </citation>
    <scope>NUCLEOTIDE SEQUENCE</scope>
    <source>
        <strain evidence="13">ChiSxjej1B13-11762</strain>
    </source>
</reference>
<evidence type="ECO:0000256" key="6">
    <source>
        <dbReference type="ARBA" id="ARBA00022801"/>
    </source>
</evidence>
<name>A0A9D1R8H3_9FIRM</name>
<comment type="caution">
    <text evidence="13">The sequence shown here is derived from an EMBL/GenBank/DDBJ whole genome shotgun (WGS) entry which is preliminary data.</text>
</comment>
<dbReference type="GO" id="GO:0004222">
    <property type="term" value="F:metalloendopeptidase activity"/>
    <property type="evidence" value="ECO:0007669"/>
    <property type="project" value="InterPro"/>
</dbReference>
<dbReference type="InterPro" id="IPR004387">
    <property type="entry name" value="Pept_M50_Zn"/>
</dbReference>
<dbReference type="GO" id="GO:0006508">
    <property type="term" value="P:proteolysis"/>
    <property type="evidence" value="ECO:0007669"/>
    <property type="project" value="UniProtKB-KW"/>
</dbReference>
<organism evidence="13 14">
    <name type="scientific">Candidatus Dorea gallistercoris</name>
    <dbReference type="NCBI Taxonomy" id="2838542"/>
    <lineage>
        <taxon>Bacteria</taxon>
        <taxon>Bacillati</taxon>
        <taxon>Bacillota</taxon>
        <taxon>Clostridia</taxon>
        <taxon>Lachnospirales</taxon>
        <taxon>Lachnospiraceae</taxon>
        <taxon>Dorea</taxon>
    </lineage>
</organism>
<proteinExistence type="inferred from homology"/>
<dbReference type="AlphaFoldDB" id="A0A9D1R8H3"/>
<evidence type="ECO:0000256" key="11">
    <source>
        <dbReference type="RuleBase" id="RU362031"/>
    </source>
</evidence>
<keyword evidence="8 11" id="KW-1133">Transmembrane helix</keyword>
<evidence type="ECO:0000256" key="8">
    <source>
        <dbReference type="ARBA" id="ARBA00022989"/>
    </source>
</evidence>